<feature type="transmembrane region" description="Helical" evidence="1">
    <location>
        <begin position="12"/>
        <end position="33"/>
    </location>
</feature>
<feature type="transmembrane region" description="Helical" evidence="1">
    <location>
        <begin position="78"/>
        <end position="96"/>
    </location>
</feature>
<evidence type="ECO:0000313" key="3">
    <source>
        <dbReference type="Proteomes" id="UP000581087"/>
    </source>
</evidence>
<protein>
    <recommendedName>
        <fullName evidence="4">Histidine kinase</fullName>
    </recommendedName>
</protein>
<dbReference type="Proteomes" id="UP000581087">
    <property type="component" value="Unassembled WGS sequence"/>
</dbReference>
<evidence type="ECO:0000256" key="1">
    <source>
        <dbReference type="SAM" id="Phobius"/>
    </source>
</evidence>
<name>A0A852SDB1_9MICO</name>
<feature type="transmembrane region" description="Helical" evidence="1">
    <location>
        <begin position="45"/>
        <end position="66"/>
    </location>
</feature>
<organism evidence="2 3">
    <name type="scientific">Agromyces atrinae</name>
    <dbReference type="NCBI Taxonomy" id="592376"/>
    <lineage>
        <taxon>Bacteria</taxon>
        <taxon>Bacillati</taxon>
        <taxon>Actinomycetota</taxon>
        <taxon>Actinomycetes</taxon>
        <taxon>Micrococcales</taxon>
        <taxon>Microbacteriaceae</taxon>
        <taxon>Agromyces</taxon>
    </lineage>
</organism>
<comment type="caution">
    <text evidence="2">The sequence shown here is derived from an EMBL/GenBank/DDBJ whole genome shotgun (WGS) entry which is preliminary data.</text>
</comment>
<feature type="transmembrane region" description="Helical" evidence="1">
    <location>
        <begin position="102"/>
        <end position="119"/>
    </location>
</feature>
<evidence type="ECO:0000313" key="2">
    <source>
        <dbReference type="EMBL" id="NYD66630.1"/>
    </source>
</evidence>
<dbReference type="AlphaFoldDB" id="A0A852SDB1"/>
<dbReference type="RefSeq" id="WP_179419925.1">
    <property type="nucleotide sequence ID" value="NZ_JACCBI010000001.1"/>
</dbReference>
<gene>
    <name evidence="2" type="ORF">BJ972_001149</name>
</gene>
<sequence length="143" mass="15063">MKSSRLRPALAILRAILVLEAAALVAIVVWLLIEILTDQPDSFASAIALLVLTAIGALWVVMLAVGAFRMAPWVRGGAITWQVLQIAVAIGCFQGFFARPDLGWALLVPALIVIGLLLWPPLGRAFMPPAPGGVVASDDAAES</sequence>
<evidence type="ECO:0008006" key="4">
    <source>
        <dbReference type="Google" id="ProtNLM"/>
    </source>
</evidence>
<proteinExistence type="predicted"/>
<keyword evidence="1" id="KW-0472">Membrane</keyword>
<reference evidence="2 3" key="1">
    <citation type="submission" date="2020-07" db="EMBL/GenBank/DDBJ databases">
        <title>Sequencing the genomes of 1000 actinobacteria strains.</title>
        <authorList>
            <person name="Klenk H.-P."/>
        </authorList>
    </citation>
    <scope>NUCLEOTIDE SEQUENCE [LARGE SCALE GENOMIC DNA]</scope>
    <source>
        <strain evidence="2 3">DSM 23870</strain>
    </source>
</reference>
<accession>A0A852SDB1</accession>
<keyword evidence="1" id="KW-0812">Transmembrane</keyword>
<keyword evidence="1" id="KW-1133">Transmembrane helix</keyword>
<dbReference type="EMBL" id="JACCBI010000001">
    <property type="protein sequence ID" value="NYD66630.1"/>
    <property type="molecule type" value="Genomic_DNA"/>
</dbReference>